<sequence length="270" mass="30780">MNESTLSHPSRFGDDEVLPFPFFYRQQLLIQSELPLPIPEFCSPEYSSKLHHIMMIILLAATLLPSVLLLALQALPSASAIALSHHPRDLPKEKPFINITHFQIPHDVWPKHDCLHNCHVRWEVHCQTDNSSPTVQDALEVLGKLNHVDTAKYACLNMKSDDAGNDEQLMIHLRCKPMYQYYSSNNKTEAAVCLPNDHYPKDGGVVMTWPIRLNCFTVGQMLNAVYGGCRDAASGKVEGELWMFHMDGEKWRNTYRLALRGRRPFAPFDN</sequence>
<accession>A0A3N4HMY4</accession>
<organism evidence="2 3">
    <name type="scientific">Ascobolus immersus RN42</name>
    <dbReference type="NCBI Taxonomy" id="1160509"/>
    <lineage>
        <taxon>Eukaryota</taxon>
        <taxon>Fungi</taxon>
        <taxon>Dikarya</taxon>
        <taxon>Ascomycota</taxon>
        <taxon>Pezizomycotina</taxon>
        <taxon>Pezizomycetes</taxon>
        <taxon>Pezizales</taxon>
        <taxon>Ascobolaceae</taxon>
        <taxon>Ascobolus</taxon>
    </lineage>
</organism>
<protein>
    <submittedName>
        <fullName evidence="2">Uncharacterized protein</fullName>
    </submittedName>
</protein>
<gene>
    <name evidence="2" type="ORF">BJ508DRAFT_332471</name>
</gene>
<keyword evidence="1" id="KW-1133">Transmembrane helix</keyword>
<dbReference type="AlphaFoldDB" id="A0A3N4HMY4"/>
<feature type="transmembrane region" description="Helical" evidence="1">
    <location>
        <begin position="53"/>
        <end position="75"/>
    </location>
</feature>
<evidence type="ECO:0000256" key="1">
    <source>
        <dbReference type="SAM" id="Phobius"/>
    </source>
</evidence>
<name>A0A3N4HMY4_ASCIM</name>
<keyword evidence="1" id="KW-0812">Transmembrane</keyword>
<dbReference type="Proteomes" id="UP000275078">
    <property type="component" value="Unassembled WGS sequence"/>
</dbReference>
<reference evidence="2 3" key="1">
    <citation type="journal article" date="2018" name="Nat. Ecol. Evol.">
        <title>Pezizomycetes genomes reveal the molecular basis of ectomycorrhizal truffle lifestyle.</title>
        <authorList>
            <person name="Murat C."/>
            <person name="Payen T."/>
            <person name="Noel B."/>
            <person name="Kuo A."/>
            <person name="Morin E."/>
            <person name="Chen J."/>
            <person name="Kohler A."/>
            <person name="Krizsan K."/>
            <person name="Balestrini R."/>
            <person name="Da Silva C."/>
            <person name="Montanini B."/>
            <person name="Hainaut M."/>
            <person name="Levati E."/>
            <person name="Barry K.W."/>
            <person name="Belfiori B."/>
            <person name="Cichocki N."/>
            <person name="Clum A."/>
            <person name="Dockter R.B."/>
            <person name="Fauchery L."/>
            <person name="Guy J."/>
            <person name="Iotti M."/>
            <person name="Le Tacon F."/>
            <person name="Lindquist E.A."/>
            <person name="Lipzen A."/>
            <person name="Malagnac F."/>
            <person name="Mello A."/>
            <person name="Molinier V."/>
            <person name="Miyauchi S."/>
            <person name="Poulain J."/>
            <person name="Riccioni C."/>
            <person name="Rubini A."/>
            <person name="Sitrit Y."/>
            <person name="Splivallo R."/>
            <person name="Traeger S."/>
            <person name="Wang M."/>
            <person name="Zifcakova L."/>
            <person name="Wipf D."/>
            <person name="Zambonelli A."/>
            <person name="Paolocci F."/>
            <person name="Nowrousian M."/>
            <person name="Ottonello S."/>
            <person name="Baldrian P."/>
            <person name="Spatafora J.W."/>
            <person name="Henrissat B."/>
            <person name="Nagy L.G."/>
            <person name="Aury J.M."/>
            <person name="Wincker P."/>
            <person name="Grigoriev I.V."/>
            <person name="Bonfante P."/>
            <person name="Martin F.M."/>
        </authorList>
    </citation>
    <scope>NUCLEOTIDE SEQUENCE [LARGE SCALE GENOMIC DNA]</scope>
    <source>
        <strain evidence="2 3">RN42</strain>
    </source>
</reference>
<keyword evidence="1" id="KW-0472">Membrane</keyword>
<keyword evidence="3" id="KW-1185">Reference proteome</keyword>
<dbReference type="EMBL" id="ML119772">
    <property type="protein sequence ID" value="RPA75099.1"/>
    <property type="molecule type" value="Genomic_DNA"/>
</dbReference>
<evidence type="ECO:0000313" key="3">
    <source>
        <dbReference type="Proteomes" id="UP000275078"/>
    </source>
</evidence>
<proteinExistence type="predicted"/>
<evidence type="ECO:0000313" key="2">
    <source>
        <dbReference type="EMBL" id="RPA75099.1"/>
    </source>
</evidence>